<evidence type="ECO:0000256" key="1">
    <source>
        <dbReference type="SAM" id="MobiDB-lite"/>
    </source>
</evidence>
<name>A0ABR2BRR0_9ROSI</name>
<reference evidence="2 3" key="1">
    <citation type="journal article" date="2024" name="G3 (Bethesda)">
        <title>Genome assembly of Hibiscus sabdariffa L. provides insights into metabolisms of medicinal natural products.</title>
        <authorList>
            <person name="Kim T."/>
        </authorList>
    </citation>
    <scope>NUCLEOTIDE SEQUENCE [LARGE SCALE GENOMIC DNA]</scope>
    <source>
        <strain evidence="2">TK-2024</strain>
        <tissue evidence="2">Old leaves</tissue>
    </source>
</reference>
<feature type="region of interest" description="Disordered" evidence="1">
    <location>
        <begin position="82"/>
        <end position="101"/>
    </location>
</feature>
<organism evidence="2 3">
    <name type="scientific">Hibiscus sabdariffa</name>
    <name type="common">roselle</name>
    <dbReference type="NCBI Taxonomy" id="183260"/>
    <lineage>
        <taxon>Eukaryota</taxon>
        <taxon>Viridiplantae</taxon>
        <taxon>Streptophyta</taxon>
        <taxon>Embryophyta</taxon>
        <taxon>Tracheophyta</taxon>
        <taxon>Spermatophyta</taxon>
        <taxon>Magnoliopsida</taxon>
        <taxon>eudicotyledons</taxon>
        <taxon>Gunneridae</taxon>
        <taxon>Pentapetalae</taxon>
        <taxon>rosids</taxon>
        <taxon>malvids</taxon>
        <taxon>Malvales</taxon>
        <taxon>Malvaceae</taxon>
        <taxon>Malvoideae</taxon>
        <taxon>Hibiscus</taxon>
    </lineage>
</organism>
<comment type="caution">
    <text evidence="2">The sequence shown here is derived from an EMBL/GenBank/DDBJ whole genome shotgun (WGS) entry which is preliminary data.</text>
</comment>
<proteinExistence type="predicted"/>
<sequence length="138" mass="15269">MEQHGGCLQAMHQNRKANIPRSCRNFLFTEGSAAVAGGLEPREVCPYFPKGFSSSVSQLPGPDNSNKEVALLQKRKRGLVKLTNGGAEHARGQELASNKEERSPIGFLLSLKKRVSSALMLTYDIKFSFQRNLGKRHL</sequence>
<accession>A0ABR2BRR0</accession>
<evidence type="ECO:0000313" key="2">
    <source>
        <dbReference type="EMBL" id="KAK8509726.1"/>
    </source>
</evidence>
<feature type="compositionally biased region" description="Basic and acidic residues" evidence="1">
    <location>
        <begin position="88"/>
        <end position="101"/>
    </location>
</feature>
<dbReference type="Proteomes" id="UP001472677">
    <property type="component" value="Unassembled WGS sequence"/>
</dbReference>
<evidence type="ECO:0000313" key="3">
    <source>
        <dbReference type="Proteomes" id="UP001472677"/>
    </source>
</evidence>
<keyword evidence="3" id="KW-1185">Reference proteome</keyword>
<dbReference type="EMBL" id="JBBPBM010000090">
    <property type="protein sequence ID" value="KAK8509726.1"/>
    <property type="molecule type" value="Genomic_DNA"/>
</dbReference>
<protein>
    <submittedName>
        <fullName evidence="2">Uncharacterized protein</fullName>
    </submittedName>
</protein>
<gene>
    <name evidence="2" type="ORF">V6N12_001803</name>
</gene>